<keyword evidence="4" id="KW-1185">Reference proteome</keyword>
<comment type="function">
    <text evidence="1">Required for ubiquinone (coenzyme Q) biosynthesis. Binds hydrophobic ubiquinone biosynthetic intermediates via its SCP2 domain and is essential for the stability of the Ubi complex. May constitute a docking platform where Ubi enzymes assemble and access their SCP2-bound polyprenyl substrates.</text>
</comment>
<dbReference type="HAMAP" id="MF_02215">
    <property type="entry name" value="UbiJ"/>
    <property type="match status" value="1"/>
</dbReference>
<dbReference type="Pfam" id="PF02036">
    <property type="entry name" value="SCP2"/>
    <property type="match status" value="1"/>
</dbReference>
<evidence type="ECO:0000313" key="3">
    <source>
        <dbReference type="EMBL" id="MDX6848775.1"/>
    </source>
</evidence>
<dbReference type="EMBL" id="JAXAFO010000006">
    <property type="protein sequence ID" value="MDX6848775.1"/>
    <property type="molecule type" value="Genomic_DNA"/>
</dbReference>
<keyword evidence="1" id="KW-0831">Ubiquinone biosynthesis</keyword>
<evidence type="ECO:0000259" key="2">
    <source>
        <dbReference type="Pfam" id="PF02036"/>
    </source>
</evidence>
<evidence type="ECO:0000313" key="4">
    <source>
        <dbReference type="Proteomes" id="UP001273505"/>
    </source>
</evidence>
<comment type="pathway">
    <text evidence="1">Cofactor biosynthesis; ubiquinone biosynthesis.</text>
</comment>
<sequence>MLGSTAVAALASALETLCHKSLAYDPGSRLRLQALEGQCLAIHCRAPQITLYILPGANIKLQQFYDGDITSSLSGRMDQLLQVAASDVHSLHGTGVTLTGSTQLLVELQNIFNTLDIDWEMWLADAIGTLPAHFMAKHFRQAKHWGEERVASAERLGGEYLREESGSGLGRNEFELFSADINQTRLALDRLQARIERLASTGNAQPQ</sequence>
<keyword evidence="1" id="KW-0963">Cytoplasm</keyword>
<feature type="domain" description="SCP2" evidence="2">
    <location>
        <begin position="25"/>
        <end position="112"/>
    </location>
</feature>
<dbReference type="InterPro" id="IPR038989">
    <property type="entry name" value="UbiJ"/>
</dbReference>
<dbReference type="PANTHER" id="PTHR38693">
    <property type="entry name" value="UBIQUINONE BIOSYNTHESIS PROTEIN UBIJ"/>
    <property type="match status" value="1"/>
</dbReference>
<comment type="subcellular location">
    <subcellularLocation>
        <location evidence="1">Cytoplasm</location>
    </subcellularLocation>
</comment>
<proteinExistence type="inferred from homology"/>
<name>A0ABU4RV76_9GAMM</name>
<evidence type="ECO:0000256" key="1">
    <source>
        <dbReference type="HAMAP-Rule" id="MF_02215"/>
    </source>
</evidence>
<dbReference type="Proteomes" id="UP001273505">
    <property type="component" value="Unassembled WGS sequence"/>
</dbReference>
<reference evidence="3 4" key="1">
    <citation type="submission" date="2023-11" db="EMBL/GenBank/DDBJ databases">
        <title>Gilvimarinus fulvus sp. nov., isolated from the surface of Kelp.</title>
        <authorList>
            <person name="Sun Y.Y."/>
            <person name="Gong Y."/>
            <person name="Du Z.J."/>
        </authorList>
    </citation>
    <scope>NUCLEOTIDE SEQUENCE [LARGE SCALE GENOMIC DNA]</scope>
    <source>
        <strain evidence="3 4">SDUM040013</strain>
    </source>
</reference>
<dbReference type="InterPro" id="IPR003033">
    <property type="entry name" value="SCP2_sterol-bd_dom"/>
</dbReference>
<protein>
    <recommendedName>
        <fullName evidence="1">Ubiquinone biosynthesis accessory factor UbiJ</fullName>
    </recommendedName>
</protein>
<dbReference type="PANTHER" id="PTHR38693:SF1">
    <property type="entry name" value="UBIQUINONE BIOSYNTHESIS ACCESSORY FACTOR UBIJ"/>
    <property type="match status" value="1"/>
</dbReference>
<dbReference type="RefSeq" id="WP_302724023.1">
    <property type="nucleotide sequence ID" value="NZ_JAULRU010000731.1"/>
</dbReference>
<gene>
    <name evidence="1" type="primary">ubiJ</name>
    <name evidence="3" type="ORF">SCD92_05345</name>
</gene>
<organism evidence="3 4">
    <name type="scientific">Gilvimarinus gilvus</name>
    <dbReference type="NCBI Taxonomy" id="3058038"/>
    <lineage>
        <taxon>Bacteria</taxon>
        <taxon>Pseudomonadati</taxon>
        <taxon>Pseudomonadota</taxon>
        <taxon>Gammaproteobacteria</taxon>
        <taxon>Cellvibrionales</taxon>
        <taxon>Cellvibrionaceae</taxon>
        <taxon>Gilvimarinus</taxon>
    </lineage>
</organism>
<comment type="similarity">
    <text evidence="1">Belongs to the UbiJ family.</text>
</comment>
<comment type="caution">
    <text evidence="3">The sequence shown here is derived from an EMBL/GenBank/DDBJ whole genome shotgun (WGS) entry which is preliminary data.</text>
</comment>
<accession>A0ABU4RV76</accession>